<keyword evidence="1" id="KW-1133">Transmembrane helix</keyword>
<gene>
    <name evidence="2" type="ORF">SAMN05216219_1934</name>
</gene>
<feature type="transmembrane region" description="Helical" evidence="1">
    <location>
        <begin position="39"/>
        <end position="57"/>
    </location>
</feature>
<keyword evidence="3" id="KW-1185">Reference proteome</keyword>
<protein>
    <submittedName>
        <fullName evidence="2">Uncharacterized protein</fullName>
    </submittedName>
</protein>
<dbReference type="AlphaFoldDB" id="A0A1I5BKS2"/>
<feature type="transmembrane region" description="Helical" evidence="1">
    <location>
        <begin position="7"/>
        <end position="33"/>
    </location>
</feature>
<accession>A0A1I5BKS2</accession>
<sequence length="62" mass="6638">MKTSTKNLLIGIVVVIVAVFLASVIVNVALAFLAAAFKLALIAFVALVLIAIGWAWLKRTRD</sequence>
<reference evidence="3" key="1">
    <citation type="submission" date="2016-10" db="EMBL/GenBank/DDBJ databases">
        <authorList>
            <person name="Varghese N."/>
            <person name="Submissions S."/>
        </authorList>
    </citation>
    <scope>NUCLEOTIDE SEQUENCE [LARGE SCALE GENOMIC DNA]</scope>
    <source>
        <strain evidence="3">CGMCC 1.11101</strain>
    </source>
</reference>
<keyword evidence="1" id="KW-0472">Membrane</keyword>
<keyword evidence="1" id="KW-0812">Transmembrane</keyword>
<dbReference type="Proteomes" id="UP000198867">
    <property type="component" value="Unassembled WGS sequence"/>
</dbReference>
<proteinExistence type="predicted"/>
<dbReference type="RefSeq" id="WP_090710903.1">
    <property type="nucleotide sequence ID" value="NZ_FOVM01000005.1"/>
</dbReference>
<evidence type="ECO:0000313" key="3">
    <source>
        <dbReference type="Proteomes" id="UP000198867"/>
    </source>
</evidence>
<evidence type="ECO:0000313" key="2">
    <source>
        <dbReference type="EMBL" id="SFN75081.1"/>
    </source>
</evidence>
<dbReference type="EMBL" id="FOVM01000005">
    <property type="protein sequence ID" value="SFN75081.1"/>
    <property type="molecule type" value="Genomic_DNA"/>
</dbReference>
<organism evidence="2 3">
    <name type="scientific">Mycetocola miduiensis</name>
    <dbReference type="NCBI Taxonomy" id="995034"/>
    <lineage>
        <taxon>Bacteria</taxon>
        <taxon>Bacillati</taxon>
        <taxon>Actinomycetota</taxon>
        <taxon>Actinomycetes</taxon>
        <taxon>Micrococcales</taxon>
        <taxon>Microbacteriaceae</taxon>
        <taxon>Mycetocola</taxon>
    </lineage>
</organism>
<dbReference type="STRING" id="995034.SAMN05216219_1934"/>
<evidence type="ECO:0000256" key="1">
    <source>
        <dbReference type="SAM" id="Phobius"/>
    </source>
</evidence>
<name>A0A1I5BKS2_9MICO</name>